<dbReference type="SUPFAM" id="SSF103481">
    <property type="entry name" value="Multidrug resistance efflux transporter EmrE"/>
    <property type="match status" value="2"/>
</dbReference>
<dbReference type="PATRIC" id="fig|1365251.3.peg.5346"/>
<evidence type="ECO:0000256" key="4">
    <source>
        <dbReference type="ARBA" id="ARBA00023136"/>
    </source>
</evidence>
<feature type="transmembrane region" description="Helical" evidence="5">
    <location>
        <begin position="89"/>
        <end position="107"/>
    </location>
</feature>
<evidence type="ECO:0000256" key="2">
    <source>
        <dbReference type="ARBA" id="ARBA00022692"/>
    </source>
</evidence>
<accession>A0A166ZQU4</accession>
<feature type="transmembrane region" description="Helical" evidence="5">
    <location>
        <begin position="139"/>
        <end position="159"/>
    </location>
</feature>
<dbReference type="InterPro" id="IPR037185">
    <property type="entry name" value="EmrE-like"/>
</dbReference>
<keyword evidence="2 5" id="KW-0812">Transmembrane</keyword>
<feature type="transmembrane region" description="Helical" evidence="5">
    <location>
        <begin position="30"/>
        <end position="51"/>
    </location>
</feature>
<dbReference type="PANTHER" id="PTHR32322">
    <property type="entry name" value="INNER MEMBRANE TRANSPORTER"/>
    <property type="match status" value="1"/>
</dbReference>
<evidence type="ECO:0000313" key="8">
    <source>
        <dbReference type="Proteomes" id="UP000076503"/>
    </source>
</evidence>
<proteinExistence type="predicted"/>
<organism evidence="7 8">
    <name type="scientific">Pseudoalteromonas luteoviolacea H33</name>
    <dbReference type="NCBI Taxonomy" id="1365251"/>
    <lineage>
        <taxon>Bacteria</taxon>
        <taxon>Pseudomonadati</taxon>
        <taxon>Pseudomonadota</taxon>
        <taxon>Gammaproteobacteria</taxon>
        <taxon>Alteromonadales</taxon>
        <taxon>Pseudoalteromonadaceae</taxon>
        <taxon>Pseudoalteromonas</taxon>
    </lineage>
</organism>
<name>A0A166ZQU4_9GAMM</name>
<dbReference type="InterPro" id="IPR050638">
    <property type="entry name" value="AA-Vitamin_Transporters"/>
</dbReference>
<evidence type="ECO:0000256" key="3">
    <source>
        <dbReference type="ARBA" id="ARBA00022989"/>
    </source>
</evidence>
<feature type="domain" description="EamA" evidence="6">
    <location>
        <begin position="140"/>
        <end position="276"/>
    </location>
</feature>
<feature type="transmembrane region" description="Helical" evidence="5">
    <location>
        <begin position="235"/>
        <end position="253"/>
    </location>
</feature>
<dbReference type="EMBL" id="AUXZ01000141">
    <property type="protein sequence ID" value="KZN44566.1"/>
    <property type="molecule type" value="Genomic_DNA"/>
</dbReference>
<evidence type="ECO:0000256" key="5">
    <source>
        <dbReference type="SAM" id="Phobius"/>
    </source>
</evidence>
<feature type="transmembrane region" description="Helical" evidence="5">
    <location>
        <begin position="63"/>
        <end position="83"/>
    </location>
</feature>
<dbReference type="Pfam" id="PF00892">
    <property type="entry name" value="EamA"/>
    <property type="match status" value="2"/>
</dbReference>
<feature type="transmembrane region" description="Helical" evidence="5">
    <location>
        <begin position="114"/>
        <end position="133"/>
    </location>
</feature>
<comment type="caution">
    <text evidence="7">The sequence shown here is derived from an EMBL/GenBank/DDBJ whole genome shotgun (WGS) entry which is preliminary data.</text>
</comment>
<evidence type="ECO:0000313" key="7">
    <source>
        <dbReference type="EMBL" id="KZN44566.1"/>
    </source>
</evidence>
<evidence type="ECO:0000259" key="6">
    <source>
        <dbReference type="Pfam" id="PF00892"/>
    </source>
</evidence>
<gene>
    <name evidence="7" type="ORF">N476_06085</name>
</gene>
<dbReference type="PANTHER" id="PTHR32322:SF9">
    <property type="entry name" value="AMINO-ACID METABOLITE EFFLUX PUMP-RELATED"/>
    <property type="match status" value="1"/>
</dbReference>
<keyword evidence="4 5" id="KW-0472">Membrane</keyword>
<protein>
    <recommendedName>
        <fullName evidence="6">EamA domain-containing protein</fullName>
    </recommendedName>
</protein>
<keyword evidence="3 5" id="KW-1133">Transmembrane helix</keyword>
<dbReference type="OrthoDB" id="184388at2"/>
<reference evidence="7 8" key="1">
    <citation type="submission" date="2013-07" db="EMBL/GenBank/DDBJ databases">
        <title>Comparative Genomic and Metabolomic Analysis of Twelve Strains of Pseudoalteromonas luteoviolacea.</title>
        <authorList>
            <person name="Vynne N.G."/>
            <person name="Mansson M."/>
            <person name="Gram L."/>
        </authorList>
    </citation>
    <scope>NUCLEOTIDE SEQUENCE [LARGE SCALE GENOMIC DNA]</scope>
    <source>
        <strain evidence="7 8">H33</strain>
    </source>
</reference>
<feature type="transmembrane region" description="Helical" evidence="5">
    <location>
        <begin position="259"/>
        <end position="280"/>
    </location>
</feature>
<dbReference type="Proteomes" id="UP000076503">
    <property type="component" value="Unassembled WGS sequence"/>
</dbReference>
<dbReference type="GO" id="GO:0016020">
    <property type="term" value="C:membrane"/>
    <property type="evidence" value="ECO:0007669"/>
    <property type="project" value="UniProtKB-SubCell"/>
</dbReference>
<evidence type="ECO:0000256" key="1">
    <source>
        <dbReference type="ARBA" id="ARBA00004141"/>
    </source>
</evidence>
<dbReference type="InterPro" id="IPR000620">
    <property type="entry name" value="EamA_dom"/>
</dbReference>
<dbReference type="AlphaFoldDB" id="A0A166ZQU4"/>
<dbReference type="RefSeq" id="WP_063364399.1">
    <property type="nucleotide sequence ID" value="NZ_AUXZ01000141.1"/>
</dbReference>
<comment type="subcellular location">
    <subcellularLocation>
        <location evidence="1">Membrane</location>
        <topology evidence="1">Multi-pass membrane protein</topology>
    </subcellularLocation>
</comment>
<feature type="transmembrane region" description="Helical" evidence="5">
    <location>
        <begin position="204"/>
        <end position="223"/>
    </location>
</feature>
<feature type="transmembrane region" description="Helical" evidence="5">
    <location>
        <begin position="168"/>
        <end position="189"/>
    </location>
</feature>
<sequence length="293" mass="31485">MSTLWFFVALLVPCIWGVQAVMLKFGIGEFPPVFMVALRFLLMLVCLAPFLTRLKGQFGKASAVGLTQGVAHFALLYIGFQYADVTSGMIVYQTNAIFTLILGSVLLGEKLTRFGFVGTAVCLVGVSLILGLPQQNTSVLGLVIIACSALMFAIGNICVRKLGPFDSVGLNAAVAMYAFPMLLGLSFLIEQGQWESITQASLPAWGALLYTAFLGGILAFILWYKLLAKFSVDKISPFSLLMPFFAMIGSVLLLDEQVTVANCLGAIITVAGIAIIQYGARAWSWLRPASVTA</sequence>
<feature type="domain" description="EamA" evidence="6">
    <location>
        <begin position="4"/>
        <end position="130"/>
    </location>
</feature>